<dbReference type="Pfam" id="PF09848">
    <property type="entry name" value="SLFN-g3_helicase"/>
    <property type="match status" value="1"/>
</dbReference>
<dbReference type="InterPro" id="IPR000305">
    <property type="entry name" value="GIY-YIG_endonuc"/>
</dbReference>
<dbReference type="SMART" id="SM00382">
    <property type="entry name" value="AAA"/>
    <property type="match status" value="1"/>
</dbReference>
<dbReference type="STRING" id="1610489.SAMN06295981_0138"/>
<dbReference type="CDD" id="cd10439">
    <property type="entry name" value="GIY-YIG_COG3410"/>
    <property type="match status" value="1"/>
</dbReference>
<dbReference type="InterPro" id="IPR003593">
    <property type="entry name" value="AAA+_ATPase"/>
</dbReference>
<proteinExistence type="predicted"/>
<evidence type="ECO:0000313" key="2">
    <source>
        <dbReference type="EMBL" id="SMG06329.1"/>
    </source>
</evidence>
<dbReference type="PROSITE" id="PS50164">
    <property type="entry name" value="GIY_YIG"/>
    <property type="match status" value="1"/>
</dbReference>
<accession>A0A1X7HY13</accession>
<dbReference type="EMBL" id="FXAR01000001">
    <property type="protein sequence ID" value="SMG06329.1"/>
    <property type="molecule type" value="Genomic_DNA"/>
</dbReference>
<dbReference type="OrthoDB" id="3193269at2"/>
<sequence>MTSYSITPFDFTSTIEKQAAEHEHLRNWPVVYVLNSPPSSGEKQGYVYFGETLNFSVRMRQHWANEEKREKLRTARVIIHEEFNKSVCLDLESFLIKHAAGDGSHEVMNRNTGVVDSDYFDRERYNTIFQDIFQEMLEEGVFQRSIPEIVNSELFKLSPFKSLNHDQATAVVDIMEGLIEDLDKETEPGNLLFIEGDPGTGKTVVAIYLMKLMQDIGDGRDVGEGETGDTVFSEFFVEGNRERFDGKRIALVVPQQSLRKSIGNVFDRTPGLNRNMVMTPHQVARDPGMFDVVIVDEAHRLNQRSNQNSGPANNEFIEINRNLFGEGGELKSQLDWLRKKSRHIILMLDLRQTVRPQDIAREEFEEILEQQGKKKRYRLHTQMRSLGGNDYIQYIYDVLSPMPPAKRLSFGEYEVGLVDSPRRLYELILQRDREHGLARMVAGYAWEWASKKNKSAIDIDLAPDARFQWNQTDTDWVNSRNALHEVGSIHTVQGYDLNYAGVIIGRDLRYDPESGELIINRDNYHDKKGKENNKLRKRDTTEELLRSMILNIYAVLLTRGIKGTFIHVVDPPLREYLGRYFSVIH</sequence>
<name>A0A1X7HY13_9CORY</name>
<feature type="domain" description="GIY-YIG" evidence="1">
    <location>
        <begin position="27"/>
        <end position="110"/>
    </location>
</feature>
<organism evidence="2 3">
    <name type="scientific">Corynebacterium pollutisoli</name>
    <dbReference type="NCBI Taxonomy" id="1610489"/>
    <lineage>
        <taxon>Bacteria</taxon>
        <taxon>Bacillati</taxon>
        <taxon>Actinomycetota</taxon>
        <taxon>Actinomycetes</taxon>
        <taxon>Mycobacteriales</taxon>
        <taxon>Corynebacteriaceae</taxon>
        <taxon>Corynebacterium</taxon>
    </lineage>
</organism>
<dbReference type="Proteomes" id="UP000193309">
    <property type="component" value="Unassembled WGS sequence"/>
</dbReference>
<evidence type="ECO:0000313" key="3">
    <source>
        <dbReference type="Proteomes" id="UP000193309"/>
    </source>
</evidence>
<evidence type="ECO:0000259" key="1">
    <source>
        <dbReference type="PROSITE" id="PS50164"/>
    </source>
</evidence>
<gene>
    <name evidence="2" type="ORF">SAMN06295981_0138</name>
</gene>
<dbReference type="Gene3D" id="3.40.50.300">
    <property type="entry name" value="P-loop containing nucleotide triphosphate hydrolases"/>
    <property type="match status" value="1"/>
</dbReference>
<protein>
    <recommendedName>
        <fullName evidence="1">GIY-YIG domain-containing protein</fullName>
    </recommendedName>
</protein>
<dbReference type="InterPro" id="IPR018647">
    <property type="entry name" value="SLFN_3-like_DNA/RNA_helicase"/>
</dbReference>
<reference evidence="3" key="1">
    <citation type="submission" date="2017-04" db="EMBL/GenBank/DDBJ databases">
        <authorList>
            <person name="Varghese N."/>
            <person name="Submissions S."/>
        </authorList>
    </citation>
    <scope>NUCLEOTIDE SEQUENCE [LARGE SCALE GENOMIC DNA]</scope>
    <source>
        <strain evidence="3">VDS</strain>
    </source>
</reference>
<dbReference type="InterPro" id="IPR027417">
    <property type="entry name" value="P-loop_NTPase"/>
</dbReference>
<keyword evidence="3" id="KW-1185">Reference proteome</keyword>
<dbReference type="AlphaFoldDB" id="A0A1X7HY13"/>
<dbReference type="RefSeq" id="WP_085548334.1">
    <property type="nucleotide sequence ID" value="NZ_FXAR01000001.1"/>
</dbReference>
<dbReference type="SUPFAM" id="SSF52540">
    <property type="entry name" value="P-loop containing nucleoside triphosphate hydrolases"/>
    <property type="match status" value="1"/>
</dbReference>